<evidence type="ECO:0000256" key="2">
    <source>
        <dbReference type="ARBA" id="ARBA00007395"/>
    </source>
</evidence>
<feature type="domain" description="NapC/NirT cytochrome c N-terminal" evidence="13">
    <location>
        <begin position="23"/>
        <end position="194"/>
    </location>
</feature>
<organism evidence="14">
    <name type="scientific">hydrothermal vent metagenome</name>
    <dbReference type="NCBI Taxonomy" id="652676"/>
    <lineage>
        <taxon>unclassified sequences</taxon>
        <taxon>metagenomes</taxon>
        <taxon>ecological metagenomes</taxon>
    </lineage>
</organism>
<dbReference type="SUPFAM" id="SSF48695">
    <property type="entry name" value="Multiheme cytochromes"/>
    <property type="match status" value="1"/>
</dbReference>
<evidence type="ECO:0000256" key="6">
    <source>
        <dbReference type="ARBA" id="ARBA00022692"/>
    </source>
</evidence>
<evidence type="ECO:0000256" key="7">
    <source>
        <dbReference type="ARBA" id="ARBA00022723"/>
    </source>
</evidence>
<dbReference type="GO" id="GO:0020037">
    <property type="term" value="F:heme binding"/>
    <property type="evidence" value="ECO:0007669"/>
    <property type="project" value="InterPro"/>
</dbReference>
<dbReference type="GO" id="GO:0009055">
    <property type="term" value="F:electron transfer activity"/>
    <property type="evidence" value="ECO:0007669"/>
    <property type="project" value="TreeGrafter"/>
</dbReference>
<keyword evidence="10" id="KW-0408">Iron</keyword>
<dbReference type="InterPro" id="IPR024717">
    <property type="entry name" value="NapC/NirT/NrfH"/>
</dbReference>
<keyword evidence="11 12" id="KW-0472">Membrane</keyword>
<evidence type="ECO:0000256" key="10">
    <source>
        <dbReference type="ARBA" id="ARBA00023004"/>
    </source>
</evidence>
<evidence type="ECO:0000256" key="3">
    <source>
        <dbReference type="ARBA" id="ARBA00022448"/>
    </source>
</evidence>
<evidence type="ECO:0000259" key="13">
    <source>
        <dbReference type="Pfam" id="PF03264"/>
    </source>
</evidence>
<name>A0A3B0S9X9_9ZZZZ</name>
<dbReference type="InterPro" id="IPR051174">
    <property type="entry name" value="Cytochrome_c-type_ET"/>
</dbReference>
<dbReference type="EMBL" id="UOEJ01000167">
    <property type="protein sequence ID" value="VAW03065.1"/>
    <property type="molecule type" value="Genomic_DNA"/>
</dbReference>
<dbReference type="GO" id="GO:0009061">
    <property type="term" value="P:anaerobic respiration"/>
    <property type="evidence" value="ECO:0007669"/>
    <property type="project" value="TreeGrafter"/>
</dbReference>
<comment type="subcellular location">
    <subcellularLocation>
        <location evidence="1">Cell membrane</location>
        <topology evidence="1">Single-pass membrane protein</topology>
    </subcellularLocation>
</comment>
<evidence type="ECO:0000256" key="12">
    <source>
        <dbReference type="SAM" id="Phobius"/>
    </source>
</evidence>
<protein>
    <submittedName>
        <fullName evidence="14">Cytochrome c-type protein NapC</fullName>
    </submittedName>
</protein>
<dbReference type="Pfam" id="PF03264">
    <property type="entry name" value="Cytochrom_NNT"/>
    <property type="match status" value="1"/>
</dbReference>
<dbReference type="GO" id="GO:0046872">
    <property type="term" value="F:metal ion binding"/>
    <property type="evidence" value="ECO:0007669"/>
    <property type="project" value="UniProtKB-KW"/>
</dbReference>
<dbReference type="GO" id="GO:0019333">
    <property type="term" value="P:denitrification pathway"/>
    <property type="evidence" value="ECO:0007669"/>
    <property type="project" value="InterPro"/>
</dbReference>
<evidence type="ECO:0000256" key="1">
    <source>
        <dbReference type="ARBA" id="ARBA00004162"/>
    </source>
</evidence>
<dbReference type="InterPro" id="IPR036280">
    <property type="entry name" value="Multihaem_cyt_sf"/>
</dbReference>
<evidence type="ECO:0000256" key="11">
    <source>
        <dbReference type="ARBA" id="ARBA00023136"/>
    </source>
</evidence>
<evidence type="ECO:0000313" key="14">
    <source>
        <dbReference type="EMBL" id="VAW03065.1"/>
    </source>
</evidence>
<dbReference type="AlphaFoldDB" id="A0A3B0S9X9"/>
<dbReference type="Gene3D" id="1.10.3820.10">
    <property type="entry name" value="Di-heme elbow motif domain"/>
    <property type="match status" value="1"/>
</dbReference>
<sequence length="204" mass="23317">MSDDNTAKTGGMIKKCWQSLRRPSAKYSLLTLLIAGFIAGIIFWGGFNTALEVTNTEEFCISCHEMEDNVYAEYQRTEHYTNSSGIRATCPDCHVPKPWIHKVTRKIKASNELFHKVLGTIDTPEKFEAERLRMAEIVWRNMKKTDSRECRNCHEFNSMDFTLQANNAAKSHQRGLDENMTCIDCHKGIAHDLPYGTFNGQHIP</sequence>
<evidence type="ECO:0000256" key="5">
    <source>
        <dbReference type="ARBA" id="ARBA00022617"/>
    </source>
</evidence>
<keyword evidence="8" id="KW-0249">Electron transport</keyword>
<evidence type="ECO:0000256" key="9">
    <source>
        <dbReference type="ARBA" id="ARBA00022989"/>
    </source>
</evidence>
<keyword evidence="9 12" id="KW-1133">Transmembrane helix</keyword>
<evidence type="ECO:0000256" key="4">
    <source>
        <dbReference type="ARBA" id="ARBA00022475"/>
    </source>
</evidence>
<keyword evidence="6 12" id="KW-0812">Transmembrane</keyword>
<feature type="transmembrane region" description="Helical" evidence="12">
    <location>
        <begin position="27"/>
        <end position="47"/>
    </location>
</feature>
<evidence type="ECO:0000256" key="8">
    <source>
        <dbReference type="ARBA" id="ARBA00022982"/>
    </source>
</evidence>
<reference evidence="14" key="1">
    <citation type="submission" date="2018-06" db="EMBL/GenBank/DDBJ databases">
        <authorList>
            <person name="Zhirakovskaya E."/>
        </authorList>
    </citation>
    <scope>NUCLEOTIDE SEQUENCE</scope>
</reference>
<keyword evidence="4" id="KW-1003">Cell membrane</keyword>
<keyword evidence="5" id="KW-0349">Heme</keyword>
<dbReference type="InterPro" id="IPR005126">
    <property type="entry name" value="NapC/NirT_cyt_c_N"/>
</dbReference>
<dbReference type="FunFam" id="1.10.3820.10:FF:000001">
    <property type="entry name" value="Cytochrome c-type protein"/>
    <property type="match status" value="1"/>
</dbReference>
<dbReference type="PIRSF" id="PIRSF000013">
    <property type="entry name" value="4_hem_cytochrm_NapC"/>
    <property type="match status" value="1"/>
</dbReference>
<dbReference type="GO" id="GO:0005886">
    <property type="term" value="C:plasma membrane"/>
    <property type="evidence" value="ECO:0007669"/>
    <property type="project" value="UniProtKB-SubCell"/>
</dbReference>
<keyword evidence="7" id="KW-0479">Metal-binding</keyword>
<comment type="similarity">
    <text evidence="2">Belongs to the NapC/NirT/NrfH family.</text>
</comment>
<dbReference type="PANTHER" id="PTHR30333:SF1">
    <property type="entry name" value="CYTOCHROME C-TYPE PROTEIN NAPC"/>
    <property type="match status" value="1"/>
</dbReference>
<gene>
    <name evidence="14" type="ORF">MNBD_ALPHA01-2171</name>
</gene>
<proteinExistence type="inferred from homology"/>
<dbReference type="PANTHER" id="PTHR30333">
    <property type="entry name" value="CYTOCHROME C-TYPE PROTEIN"/>
    <property type="match status" value="1"/>
</dbReference>
<accession>A0A3B0S9X9</accession>
<keyword evidence="3" id="KW-0813">Transport</keyword>
<dbReference type="InterPro" id="IPR038266">
    <property type="entry name" value="NapC/NirT_cytc_sf"/>
</dbReference>